<protein>
    <recommendedName>
        <fullName evidence="4">C2H2-type domain-containing protein</fullName>
    </recommendedName>
</protein>
<dbReference type="AlphaFoldDB" id="A0A6A7B101"/>
<dbReference type="Proteomes" id="UP000799423">
    <property type="component" value="Unassembled WGS sequence"/>
</dbReference>
<reference evidence="2" key="1">
    <citation type="submission" date="2020-01" db="EMBL/GenBank/DDBJ databases">
        <authorList>
            <consortium name="DOE Joint Genome Institute"/>
            <person name="Haridas S."/>
            <person name="Albert R."/>
            <person name="Binder M."/>
            <person name="Bloem J."/>
            <person name="Labutti K."/>
            <person name="Salamov A."/>
            <person name="Andreopoulos B."/>
            <person name="Baker S.E."/>
            <person name="Barry K."/>
            <person name="Bills G."/>
            <person name="Bluhm B.H."/>
            <person name="Cannon C."/>
            <person name="Castanera R."/>
            <person name="Culley D.E."/>
            <person name="Daum C."/>
            <person name="Ezra D."/>
            <person name="Gonzalez J.B."/>
            <person name="Henrissat B."/>
            <person name="Kuo A."/>
            <person name="Liang C."/>
            <person name="Lipzen A."/>
            <person name="Lutzoni F."/>
            <person name="Magnuson J."/>
            <person name="Mondo S."/>
            <person name="Nolan M."/>
            <person name="Ohm R."/>
            <person name="Pangilinan J."/>
            <person name="Park H.-J."/>
            <person name="Ramirez L."/>
            <person name="Alfaro M."/>
            <person name="Sun H."/>
            <person name="Tritt A."/>
            <person name="Yoshinaga Y."/>
            <person name="Zwiers L.-H."/>
            <person name="Turgeon B.G."/>
            <person name="Goodwin S.B."/>
            <person name="Spatafora J.W."/>
            <person name="Crous P.W."/>
            <person name="Grigoriev I.V."/>
        </authorList>
    </citation>
    <scope>NUCLEOTIDE SEQUENCE</scope>
    <source>
        <strain evidence="2">IPT5</strain>
    </source>
</reference>
<evidence type="ECO:0000313" key="3">
    <source>
        <dbReference type="Proteomes" id="UP000799423"/>
    </source>
</evidence>
<feature type="region of interest" description="Disordered" evidence="1">
    <location>
        <begin position="306"/>
        <end position="366"/>
    </location>
</feature>
<sequence length="693" mass="77322">MERVNDEEVDGIDLDDLAREYRRVRREMWNQLAVRVGENWSLVEAKCMKQGVGNLMRHDDLTSTLPSPHRLPELPQQINPSFQSMLHPKQYTSQQQQVPSIQSLLRPVTLRSSSIRSSQLSAHCSVAYGDSLIESPQNLVSADKESAHISINTYVSRGVLPADGCGSQEAKACVEGSTQGFPHYSFKEDILPSTQEVHHPIKHFIPMANNSCASPLWDRGVDGIQLQCWAEVVPTQAGTQSLSLDPTRPSSSVRSSSPNLENSECESILSVDSSFGYVAAGYPPKEELVDSLMVRVYDIFAASGHSVRNDGSTSSSRTPTQGDETSSLNKQDVHISKRSLDNFNDNESNNGGDERPYKRQKRQDIDEGTIAKNVRRFACPYFKQNPRRSRSSRACEGPGWHTISRLKEHLYREHTTPIHCRRCCNEFDNEDQLTEHSSSTVTCEVAVATKFEGFDKDQERKLKSRKMMFRAHSEEHKWKIVYLILFPDTGLFELPSPYYDPEVDLATKSPPLQNSESPGSSQFDAFMNRELPRKVRKALEEKVFQSVGESVKNELESIVWSTLEALIRDFHSNAQCLTASVVAPGESSVSAAQTVLPSFVEDNTAAQSQACIFDPTGLFDRSQFYVPPDSLLFDWPDIIQSAHKHSDLAALSDSAYLSQHDAALHSGDVVGLHLEPMGPEDSFLSLSSDSSLH</sequence>
<keyword evidence="3" id="KW-1185">Reference proteome</keyword>
<dbReference type="PANTHER" id="PTHR38166">
    <property type="entry name" value="C2H2-TYPE DOMAIN-CONTAINING PROTEIN-RELATED"/>
    <property type="match status" value="1"/>
</dbReference>
<evidence type="ECO:0000313" key="2">
    <source>
        <dbReference type="EMBL" id="KAF2848098.1"/>
    </source>
</evidence>
<organism evidence="2 3">
    <name type="scientific">Plenodomus tracheiphilus IPT5</name>
    <dbReference type="NCBI Taxonomy" id="1408161"/>
    <lineage>
        <taxon>Eukaryota</taxon>
        <taxon>Fungi</taxon>
        <taxon>Dikarya</taxon>
        <taxon>Ascomycota</taxon>
        <taxon>Pezizomycotina</taxon>
        <taxon>Dothideomycetes</taxon>
        <taxon>Pleosporomycetidae</taxon>
        <taxon>Pleosporales</taxon>
        <taxon>Pleosporineae</taxon>
        <taxon>Leptosphaeriaceae</taxon>
        <taxon>Plenodomus</taxon>
    </lineage>
</organism>
<dbReference type="OrthoDB" id="4738706at2759"/>
<feature type="compositionally biased region" description="Low complexity" evidence="1">
    <location>
        <begin position="248"/>
        <end position="258"/>
    </location>
</feature>
<gene>
    <name evidence="2" type="ORF">T440DRAFT_176910</name>
</gene>
<feature type="compositionally biased region" description="Basic and acidic residues" evidence="1">
    <location>
        <begin position="352"/>
        <end position="365"/>
    </location>
</feature>
<evidence type="ECO:0008006" key="4">
    <source>
        <dbReference type="Google" id="ProtNLM"/>
    </source>
</evidence>
<accession>A0A6A7B101</accession>
<evidence type="ECO:0000256" key="1">
    <source>
        <dbReference type="SAM" id="MobiDB-lite"/>
    </source>
</evidence>
<feature type="compositionally biased region" description="Basic and acidic residues" evidence="1">
    <location>
        <begin position="331"/>
        <end position="340"/>
    </location>
</feature>
<proteinExistence type="predicted"/>
<dbReference type="EMBL" id="MU006320">
    <property type="protein sequence ID" value="KAF2848098.1"/>
    <property type="molecule type" value="Genomic_DNA"/>
</dbReference>
<feature type="compositionally biased region" description="Polar residues" evidence="1">
    <location>
        <begin position="309"/>
        <end position="330"/>
    </location>
</feature>
<dbReference type="PANTHER" id="PTHR38166:SF1">
    <property type="entry name" value="C2H2-TYPE DOMAIN-CONTAINING PROTEIN"/>
    <property type="match status" value="1"/>
</dbReference>
<name>A0A6A7B101_9PLEO</name>
<feature type="compositionally biased region" description="Polar residues" evidence="1">
    <location>
        <begin position="341"/>
        <end position="351"/>
    </location>
</feature>
<feature type="region of interest" description="Disordered" evidence="1">
    <location>
        <begin position="239"/>
        <end position="264"/>
    </location>
</feature>